<accession>A0AAV3ZJG6</accession>
<reference evidence="1 2" key="1">
    <citation type="journal article" date="2021" name="Elife">
        <title>Chloroplast acquisition without the gene transfer in kleptoplastic sea slugs, Plakobranchus ocellatus.</title>
        <authorList>
            <person name="Maeda T."/>
            <person name="Takahashi S."/>
            <person name="Yoshida T."/>
            <person name="Shimamura S."/>
            <person name="Takaki Y."/>
            <person name="Nagai Y."/>
            <person name="Toyoda A."/>
            <person name="Suzuki Y."/>
            <person name="Arimoto A."/>
            <person name="Ishii H."/>
            <person name="Satoh N."/>
            <person name="Nishiyama T."/>
            <person name="Hasebe M."/>
            <person name="Maruyama T."/>
            <person name="Minagawa J."/>
            <person name="Obokata J."/>
            <person name="Shigenobu S."/>
        </authorList>
    </citation>
    <scope>NUCLEOTIDE SEQUENCE [LARGE SCALE GENOMIC DNA]</scope>
</reference>
<gene>
    <name evidence="1" type="ORF">PoB_002125600</name>
</gene>
<dbReference type="Proteomes" id="UP000735302">
    <property type="component" value="Unassembled WGS sequence"/>
</dbReference>
<protein>
    <submittedName>
        <fullName evidence="1">Zinc finger protein</fullName>
    </submittedName>
</protein>
<comment type="caution">
    <text evidence="1">The sequence shown here is derived from an EMBL/GenBank/DDBJ whole genome shotgun (WGS) entry which is preliminary data.</text>
</comment>
<evidence type="ECO:0000313" key="2">
    <source>
        <dbReference type="Proteomes" id="UP000735302"/>
    </source>
</evidence>
<name>A0AAV3ZJG6_9GAST</name>
<keyword evidence="2" id="KW-1185">Reference proteome</keyword>
<evidence type="ECO:0000313" key="1">
    <source>
        <dbReference type="EMBL" id="GFN94750.1"/>
    </source>
</evidence>
<dbReference type="AlphaFoldDB" id="A0AAV3ZJG6"/>
<dbReference type="EMBL" id="BLXT01002468">
    <property type="protein sequence ID" value="GFN94750.1"/>
    <property type="molecule type" value="Genomic_DNA"/>
</dbReference>
<organism evidence="1 2">
    <name type="scientific">Plakobranchus ocellatus</name>
    <dbReference type="NCBI Taxonomy" id="259542"/>
    <lineage>
        <taxon>Eukaryota</taxon>
        <taxon>Metazoa</taxon>
        <taxon>Spiralia</taxon>
        <taxon>Lophotrochozoa</taxon>
        <taxon>Mollusca</taxon>
        <taxon>Gastropoda</taxon>
        <taxon>Heterobranchia</taxon>
        <taxon>Euthyneura</taxon>
        <taxon>Panpulmonata</taxon>
        <taxon>Sacoglossa</taxon>
        <taxon>Placobranchoidea</taxon>
        <taxon>Plakobranchidae</taxon>
        <taxon>Plakobranchus</taxon>
    </lineage>
</organism>
<sequence length="90" mass="10115">MHWKGPFNVLTTVGANDYRINVNGEEKTFQANLLKRYITRDAASDETPTSDGSVSQQAWLLWRTMRKAAAVMIVAVKSYRSLVAGVARRQ</sequence>
<proteinExistence type="predicted"/>